<dbReference type="EnsemblMetazoa" id="PHUM137700-RA">
    <property type="protein sequence ID" value="PHUM137700-PA"/>
    <property type="gene ID" value="PHUM137700"/>
</dbReference>
<dbReference type="EMBL" id="DS235093">
    <property type="protein sequence ID" value="EEB11870.1"/>
    <property type="molecule type" value="Genomic_DNA"/>
</dbReference>
<evidence type="ECO:0000313" key="3">
    <source>
        <dbReference type="Proteomes" id="UP000009046"/>
    </source>
</evidence>
<dbReference type="Proteomes" id="UP000009046">
    <property type="component" value="Unassembled WGS sequence"/>
</dbReference>
<reference evidence="2" key="3">
    <citation type="submission" date="2021-02" db="UniProtKB">
        <authorList>
            <consortium name="EnsemblMetazoa"/>
        </authorList>
    </citation>
    <scope>IDENTIFICATION</scope>
    <source>
        <strain evidence="2">USDA</strain>
    </source>
</reference>
<name>E0VER4_PEDHC</name>
<dbReference type="KEGG" id="phu:Phum_PHUM137700"/>
<dbReference type="InParanoid" id="E0VER4"/>
<proteinExistence type="predicted"/>
<gene>
    <name evidence="2" type="primary">8234362</name>
    <name evidence="1" type="ORF">Phum_PHUM137700</name>
</gene>
<protein>
    <submittedName>
        <fullName evidence="1 2">Uncharacterized protein</fullName>
    </submittedName>
</protein>
<dbReference type="HOGENOM" id="CLU_2981448_0_0_1"/>
<dbReference type="RefSeq" id="XP_002424608.1">
    <property type="nucleotide sequence ID" value="XM_002424563.1"/>
</dbReference>
<reference evidence="1" key="2">
    <citation type="submission" date="2007-04" db="EMBL/GenBank/DDBJ databases">
        <title>The genome of the human body louse.</title>
        <authorList>
            <consortium name="The Human Body Louse Genome Consortium"/>
            <person name="Kirkness E."/>
            <person name="Walenz B."/>
            <person name="Hass B."/>
            <person name="Bruggner R."/>
            <person name="Strausberg R."/>
        </authorList>
    </citation>
    <scope>NUCLEOTIDE SEQUENCE</scope>
    <source>
        <strain evidence="1">USDA</strain>
    </source>
</reference>
<organism>
    <name type="scientific">Pediculus humanus subsp. corporis</name>
    <name type="common">Body louse</name>
    <dbReference type="NCBI Taxonomy" id="121224"/>
    <lineage>
        <taxon>Eukaryota</taxon>
        <taxon>Metazoa</taxon>
        <taxon>Ecdysozoa</taxon>
        <taxon>Arthropoda</taxon>
        <taxon>Hexapoda</taxon>
        <taxon>Insecta</taxon>
        <taxon>Pterygota</taxon>
        <taxon>Neoptera</taxon>
        <taxon>Paraneoptera</taxon>
        <taxon>Psocodea</taxon>
        <taxon>Troctomorpha</taxon>
        <taxon>Phthiraptera</taxon>
        <taxon>Anoplura</taxon>
        <taxon>Pediculidae</taxon>
        <taxon>Pediculus</taxon>
    </lineage>
</organism>
<dbReference type="CTD" id="8234362"/>
<dbReference type="GeneID" id="8234362"/>
<keyword evidence="3" id="KW-1185">Reference proteome</keyword>
<dbReference type="AlphaFoldDB" id="E0VER4"/>
<dbReference type="EMBL" id="AAZO01008552">
    <property type="status" value="NOT_ANNOTATED_CDS"/>
    <property type="molecule type" value="Genomic_DNA"/>
</dbReference>
<evidence type="ECO:0000313" key="1">
    <source>
        <dbReference type="EMBL" id="EEB11870.1"/>
    </source>
</evidence>
<reference evidence="1" key="1">
    <citation type="submission" date="2007-04" db="EMBL/GenBank/DDBJ databases">
        <title>Annotation of Pediculus humanus corporis strain USDA.</title>
        <authorList>
            <person name="Kirkness E."/>
            <person name="Hannick L."/>
            <person name="Hass B."/>
            <person name="Bruggner R."/>
            <person name="Lawson D."/>
            <person name="Bidwell S."/>
            <person name="Joardar V."/>
            <person name="Caler E."/>
            <person name="Walenz B."/>
            <person name="Inman J."/>
            <person name="Schobel S."/>
            <person name="Galinsky K."/>
            <person name="Amedeo P."/>
            <person name="Strausberg R."/>
        </authorList>
    </citation>
    <scope>NUCLEOTIDE SEQUENCE</scope>
    <source>
        <strain evidence="1">USDA</strain>
    </source>
</reference>
<accession>E0VER4</accession>
<sequence>MVAGQTVDSYNNEDMYCTQYDYYSDFYIQQQDSCPQQGQQHQICTVHGDYVKFISAET</sequence>
<dbReference type="VEuPathDB" id="VectorBase:PHUM137700"/>
<evidence type="ECO:0000313" key="2">
    <source>
        <dbReference type="EnsemblMetazoa" id="PHUM137700-PA"/>
    </source>
</evidence>